<dbReference type="Proteomes" id="UP000007801">
    <property type="component" value="Unassembled WGS sequence"/>
</dbReference>
<organism evidence="1 2">
    <name type="scientific">Drosophila ananassae</name>
    <name type="common">Fruit fly</name>
    <dbReference type="NCBI Taxonomy" id="7217"/>
    <lineage>
        <taxon>Eukaryota</taxon>
        <taxon>Metazoa</taxon>
        <taxon>Ecdysozoa</taxon>
        <taxon>Arthropoda</taxon>
        <taxon>Hexapoda</taxon>
        <taxon>Insecta</taxon>
        <taxon>Pterygota</taxon>
        <taxon>Neoptera</taxon>
        <taxon>Endopterygota</taxon>
        <taxon>Diptera</taxon>
        <taxon>Brachycera</taxon>
        <taxon>Muscomorpha</taxon>
        <taxon>Ephydroidea</taxon>
        <taxon>Drosophilidae</taxon>
        <taxon>Drosophila</taxon>
        <taxon>Sophophora</taxon>
    </lineage>
</organism>
<reference evidence="1 2" key="1">
    <citation type="journal article" date="2007" name="Nature">
        <title>Evolution of genes and genomes on the Drosophila phylogeny.</title>
        <authorList>
            <consortium name="Drosophila 12 Genomes Consortium"/>
            <person name="Clark A.G."/>
            <person name="Eisen M.B."/>
            <person name="Smith D.R."/>
            <person name="Bergman C.M."/>
            <person name="Oliver B."/>
            <person name="Markow T.A."/>
            <person name="Kaufman T.C."/>
            <person name="Kellis M."/>
            <person name="Gelbart W."/>
            <person name="Iyer V.N."/>
            <person name="Pollard D.A."/>
            <person name="Sackton T.B."/>
            <person name="Larracuente A.M."/>
            <person name="Singh N.D."/>
            <person name="Abad J.P."/>
            <person name="Abt D.N."/>
            <person name="Adryan B."/>
            <person name="Aguade M."/>
            <person name="Akashi H."/>
            <person name="Anderson W.W."/>
            <person name="Aquadro C.F."/>
            <person name="Ardell D.H."/>
            <person name="Arguello R."/>
            <person name="Artieri C.G."/>
            <person name="Barbash D.A."/>
            <person name="Barker D."/>
            <person name="Barsanti P."/>
            <person name="Batterham P."/>
            <person name="Batzoglou S."/>
            <person name="Begun D."/>
            <person name="Bhutkar A."/>
            <person name="Blanco E."/>
            <person name="Bosak S.A."/>
            <person name="Bradley R.K."/>
            <person name="Brand A.D."/>
            <person name="Brent M.R."/>
            <person name="Brooks A.N."/>
            <person name="Brown R.H."/>
            <person name="Butlin R.K."/>
            <person name="Caggese C."/>
            <person name="Calvi B.R."/>
            <person name="Bernardo de Carvalho A."/>
            <person name="Caspi A."/>
            <person name="Castrezana S."/>
            <person name="Celniker S.E."/>
            <person name="Chang J.L."/>
            <person name="Chapple C."/>
            <person name="Chatterji S."/>
            <person name="Chinwalla A."/>
            <person name="Civetta A."/>
            <person name="Clifton S.W."/>
            <person name="Comeron J.M."/>
            <person name="Costello J.C."/>
            <person name="Coyne J.A."/>
            <person name="Daub J."/>
            <person name="David R.G."/>
            <person name="Delcher A.L."/>
            <person name="Delehaunty K."/>
            <person name="Do C.B."/>
            <person name="Ebling H."/>
            <person name="Edwards K."/>
            <person name="Eickbush T."/>
            <person name="Evans J.D."/>
            <person name="Filipski A."/>
            <person name="Findeiss S."/>
            <person name="Freyhult E."/>
            <person name="Fulton L."/>
            <person name="Fulton R."/>
            <person name="Garcia A.C."/>
            <person name="Gardiner A."/>
            <person name="Garfield D.A."/>
            <person name="Garvin B.E."/>
            <person name="Gibson G."/>
            <person name="Gilbert D."/>
            <person name="Gnerre S."/>
            <person name="Godfrey J."/>
            <person name="Good R."/>
            <person name="Gotea V."/>
            <person name="Gravely B."/>
            <person name="Greenberg A.J."/>
            <person name="Griffiths-Jones S."/>
            <person name="Gross S."/>
            <person name="Guigo R."/>
            <person name="Gustafson E.A."/>
            <person name="Haerty W."/>
            <person name="Hahn M.W."/>
            <person name="Halligan D.L."/>
            <person name="Halpern A.L."/>
            <person name="Halter G.M."/>
            <person name="Han M.V."/>
            <person name="Heger A."/>
            <person name="Hillier L."/>
            <person name="Hinrichs A.S."/>
            <person name="Holmes I."/>
            <person name="Hoskins R.A."/>
            <person name="Hubisz M.J."/>
            <person name="Hultmark D."/>
            <person name="Huntley M.A."/>
            <person name="Jaffe D.B."/>
            <person name="Jagadeeshan S."/>
            <person name="Jeck W.R."/>
            <person name="Johnson J."/>
            <person name="Jones C.D."/>
            <person name="Jordan W.C."/>
            <person name="Karpen G.H."/>
            <person name="Kataoka E."/>
            <person name="Keightley P.D."/>
            <person name="Kheradpour P."/>
            <person name="Kirkness E.F."/>
            <person name="Koerich L.B."/>
            <person name="Kristiansen K."/>
            <person name="Kudrna D."/>
            <person name="Kulathinal R.J."/>
            <person name="Kumar S."/>
            <person name="Kwok R."/>
            <person name="Lander E."/>
            <person name="Langley C.H."/>
            <person name="Lapoint R."/>
            <person name="Lazzaro B.P."/>
            <person name="Lee S.J."/>
            <person name="Levesque L."/>
            <person name="Li R."/>
            <person name="Lin C.F."/>
            <person name="Lin M.F."/>
            <person name="Lindblad-Toh K."/>
            <person name="Llopart A."/>
            <person name="Long M."/>
            <person name="Low L."/>
            <person name="Lozovsky E."/>
            <person name="Lu J."/>
            <person name="Luo M."/>
            <person name="Machado C.A."/>
            <person name="Makalowski W."/>
            <person name="Marzo M."/>
            <person name="Matsuda M."/>
            <person name="Matzkin L."/>
            <person name="McAllister B."/>
            <person name="McBride C.S."/>
            <person name="McKernan B."/>
            <person name="McKernan K."/>
            <person name="Mendez-Lago M."/>
            <person name="Minx P."/>
            <person name="Mollenhauer M.U."/>
            <person name="Montooth K."/>
            <person name="Mount S.M."/>
            <person name="Mu X."/>
            <person name="Myers E."/>
            <person name="Negre B."/>
            <person name="Newfeld S."/>
            <person name="Nielsen R."/>
            <person name="Noor M.A."/>
            <person name="O'Grady P."/>
            <person name="Pachter L."/>
            <person name="Papaceit M."/>
            <person name="Parisi M.J."/>
            <person name="Parisi M."/>
            <person name="Parts L."/>
            <person name="Pedersen J.S."/>
            <person name="Pesole G."/>
            <person name="Phillippy A.M."/>
            <person name="Ponting C.P."/>
            <person name="Pop M."/>
            <person name="Porcelli D."/>
            <person name="Powell J.R."/>
            <person name="Prohaska S."/>
            <person name="Pruitt K."/>
            <person name="Puig M."/>
            <person name="Quesneville H."/>
            <person name="Ram K.R."/>
            <person name="Rand D."/>
            <person name="Rasmussen M.D."/>
            <person name="Reed L.K."/>
            <person name="Reenan R."/>
            <person name="Reily A."/>
            <person name="Remington K.A."/>
            <person name="Rieger T.T."/>
            <person name="Ritchie M.G."/>
            <person name="Robin C."/>
            <person name="Rogers Y.H."/>
            <person name="Rohde C."/>
            <person name="Rozas J."/>
            <person name="Rubenfield M.J."/>
            <person name="Ruiz A."/>
            <person name="Russo S."/>
            <person name="Salzberg S.L."/>
            <person name="Sanchez-Gracia A."/>
            <person name="Saranga D.J."/>
            <person name="Sato H."/>
            <person name="Schaeffer S.W."/>
            <person name="Schatz M.C."/>
            <person name="Schlenke T."/>
            <person name="Schwartz R."/>
            <person name="Segarra C."/>
            <person name="Singh R.S."/>
            <person name="Sirot L."/>
            <person name="Sirota M."/>
            <person name="Sisneros N.B."/>
            <person name="Smith C.D."/>
            <person name="Smith T.F."/>
            <person name="Spieth J."/>
            <person name="Stage D.E."/>
            <person name="Stark A."/>
            <person name="Stephan W."/>
            <person name="Strausberg R.L."/>
            <person name="Strempel S."/>
            <person name="Sturgill D."/>
            <person name="Sutton G."/>
            <person name="Sutton G.G."/>
            <person name="Tao W."/>
            <person name="Teichmann S."/>
            <person name="Tobari Y.N."/>
            <person name="Tomimura Y."/>
            <person name="Tsolas J.M."/>
            <person name="Valente V.L."/>
            <person name="Venter E."/>
            <person name="Venter J.C."/>
            <person name="Vicario S."/>
            <person name="Vieira F.G."/>
            <person name="Vilella A.J."/>
            <person name="Villasante A."/>
            <person name="Walenz B."/>
            <person name="Wang J."/>
            <person name="Wasserman M."/>
            <person name="Watts T."/>
            <person name="Wilson D."/>
            <person name="Wilson R.K."/>
            <person name="Wing R.A."/>
            <person name="Wolfner M.F."/>
            <person name="Wong A."/>
            <person name="Wong G.K."/>
            <person name="Wu C.I."/>
            <person name="Wu G."/>
            <person name="Yamamoto D."/>
            <person name="Yang H.P."/>
            <person name="Yang S.P."/>
            <person name="Yorke J.A."/>
            <person name="Yoshida K."/>
            <person name="Zdobnov E."/>
            <person name="Zhang P."/>
            <person name="Zhang Y."/>
            <person name="Zimin A.V."/>
            <person name="Baldwin J."/>
            <person name="Abdouelleil A."/>
            <person name="Abdulkadir J."/>
            <person name="Abebe A."/>
            <person name="Abera B."/>
            <person name="Abreu J."/>
            <person name="Acer S.C."/>
            <person name="Aftuck L."/>
            <person name="Alexander A."/>
            <person name="An P."/>
            <person name="Anderson E."/>
            <person name="Anderson S."/>
            <person name="Arachi H."/>
            <person name="Azer M."/>
            <person name="Bachantsang P."/>
            <person name="Barry A."/>
            <person name="Bayul T."/>
            <person name="Berlin A."/>
            <person name="Bessette D."/>
            <person name="Bloom T."/>
            <person name="Blye J."/>
            <person name="Boguslavskiy L."/>
            <person name="Bonnet C."/>
            <person name="Boukhgalter B."/>
            <person name="Bourzgui I."/>
            <person name="Brown A."/>
            <person name="Cahill P."/>
            <person name="Channer S."/>
            <person name="Cheshatsang Y."/>
            <person name="Chuda L."/>
            <person name="Citroen M."/>
            <person name="Collymore A."/>
            <person name="Cooke P."/>
            <person name="Costello M."/>
            <person name="D'Aco K."/>
            <person name="Daza R."/>
            <person name="De Haan G."/>
            <person name="DeGray S."/>
            <person name="DeMaso C."/>
            <person name="Dhargay N."/>
            <person name="Dooley K."/>
            <person name="Dooley E."/>
            <person name="Doricent M."/>
            <person name="Dorje P."/>
            <person name="Dorjee K."/>
            <person name="Dupes A."/>
            <person name="Elong R."/>
            <person name="Falk J."/>
            <person name="Farina A."/>
            <person name="Faro S."/>
            <person name="Ferguson D."/>
            <person name="Fisher S."/>
            <person name="Foley C.D."/>
            <person name="Franke A."/>
            <person name="Friedrich D."/>
            <person name="Gadbois L."/>
            <person name="Gearin G."/>
            <person name="Gearin C.R."/>
            <person name="Giannoukos G."/>
            <person name="Goode T."/>
            <person name="Graham J."/>
            <person name="Grandbois E."/>
            <person name="Grewal S."/>
            <person name="Gyaltsen K."/>
            <person name="Hafez N."/>
            <person name="Hagos B."/>
            <person name="Hall J."/>
            <person name="Henson C."/>
            <person name="Hollinger A."/>
            <person name="Honan T."/>
            <person name="Huard M.D."/>
            <person name="Hughes L."/>
            <person name="Hurhula B."/>
            <person name="Husby M.E."/>
            <person name="Kamat A."/>
            <person name="Kanga B."/>
            <person name="Kashin S."/>
            <person name="Khazanovich D."/>
            <person name="Kisner P."/>
            <person name="Lance K."/>
            <person name="Lara M."/>
            <person name="Lee W."/>
            <person name="Lennon N."/>
            <person name="Letendre F."/>
            <person name="LeVine R."/>
            <person name="Lipovsky A."/>
            <person name="Liu X."/>
            <person name="Liu J."/>
            <person name="Liu S."/>
            <person name="Lokyitsang T."/>
            <person name="Lokyitsang Y."/>
            <person name="Lubonja R."/>
            <person name="Lui A."/>
            <person name="MacDonald P."/>
            <person name="Magnisalis V."/>
            <person name="Maru K."/>
            <person name="Matthews C."/>
            <person name="McCusker W."/>
            <person name="McDonough S."/>
            <person name="Mehta T."/>
            <person name="Meldrim J."/>
            <person name="Meneus L."/>
            <person name="Mihai O."/>
            <person name="Mihalev A."/>
            <person name="Mihova T."/>
            <person name="Mittelman R."/>
            <person name="Mlenga V."/>
            <person name="Montmayeur A."/>
            <person name="Mulrain L."/>
            <person name="Navidi A."/>
            <person name="Naylor J."/>
            <person name="Negash T."/>
            <person name="Nguyen T."/>
            <person name="Nguyen N."/>
            <person name="Nicol R."/>
            <person name="Norbu C."/>
            <person name="Norbu N."/>
            <person name="Novod N."/>
            <person name="O'Neill B."/>
            <person name="Osman S."/>
            <person name="Markiewicz E."/>
            <person name="Oyono O.L."/>
            <person name="Patti C."/>
            <person name="Phunkhang P."/>
            <person name="Pierre F."/>
            <person name="Priest M."/>
            <person name="Raghuraman S."/>
            <person name="Rege F."/>
            <person name="Reyes R."/>
            <person name="Rise C."/>
            <person name="Rogov P."/>
            <person name="Ross K."/>
            <person name="Ryan E."/>
            <person name="Settipalli S."/>
            <person name="Shea T."/>
            <person name="Sherpa N."/>
            <person name="Shi L."/>
            <person name="Shih D."/>
            <person name="Sparrow T."/>
            <person name="Spaulding J."/>
            <person name="Stalker J."/>
            <person name="Stange-Thomann N."/>
            <person name="Stavropoulos S."/>
            <person name="Stone C."/>
            <person name="Strader C."/>
            <person name="Tesfaye S."/>
            <person name="Thomson T."/>
            <person name="Thoulutsang Y."/>
            <person name="Thoulutsang D."/>
            <person name="Topham K."/>
            <person name="Topping I."/>
            <person name="Tsamla T."/>
            <person name="Vassiliev H."/>
            <person name="Vo A."/>
            <person name="Wangchuk T."/>
            <person name="Wangdi T."/>
            <person name="Weiand M."/>
            <person name="Wilkinson J."/>
            <person name="Wilson A."/>
            <person name="Yadav S."/>
            <person name="Young G."/>
            <person name="Yu Q."/>
            <person name="Zembek L."/>
            <person name="Zhong D."/>
            <person name="Zimmer A."/>
            <person name="Zwirko Z."/>
            <person name="Jaffe D.B."/>
            <person name="Alvarez P."/>
            <person name="Brockman W."/>
            <person name="Butler J."/>
            <person name="Chin C."/>
            <person name="Gnerre S."/>
            <person name="Grabherr M."/>
            <person name="Kleber M."/>
            <person name="Mauceli E."/>
            <person name="MacCallum I."/>
        </authorList>
    </citation>
    <scope>NUCLEOTIDE SEQUENCE [LARGE SCALE GENOMIC DNA]</scope>
    <source>
        <strain evidence="2">Tucson 14024-0371.13</strain>
    </source>
</reference>
<evidence type="ECO:0000313" key="1">
    <source>
        <dbReference type="EMBL" id="KPU76466.1"/>
    </source>
</evidence>
<accession>A0A0P8XPF6</accession>
<sequence>MKRNTQMVWSCDWTRIPRIELLKSGANRKKLTYPSGFLNIRDTRCHLNCKYQTGSFKINSQLPSY</sequence>
<dbReference type="InParanoid" id="A0A0P8XPF6"/>
<protein>
    <submittedName>
        <fullName evidence="1">Uncharacterized protein, isoform B</fullName>
    </submittedName>
</protein>
<dbReference type="EMBL" id="CH902619">
    <property type="protein sequence ID" value="KPU76466.1"/>
    <property type="molecule type" value="Genomic_DNA"/>
</dbReference>
<name>A0A0P8XPF6_DROAN</name>
<gene>
    <name evidence="1" type="primary">Dana\GF27847</name>
    <name evidence="1" type="ORF">GF27847</name>
</gene>
<keyword evidence="2" id="KW-1185">Reference proteome</keyword>
<dbReference type="AlphaFoldDB" id="A0A0P8XPF6"/>
<proteinExistence type="predicted"/>
<evidence type="ECO:0000313" key="2">
    <source>
        <dbReference type="Proteomes" id="UP000007801"/>
    </source>
</evidence>